<comment type="caution">
    <text evidence="1">The sequence shown here is derived from an EMBL/GenBank/DDBJ whole genome shotgun (WGS) entry which is preliminary data.</text>
</comment>
<protein>
    <submittedName>
        <fullName evidence="1">Uncharacterized protein</fullName>
    </submittedName>
</protein>
<evidence type="ECO:0000313" key="1">
    <source>
        <dbReference type="EMBL" id="KKK83215.1"/>
    </source>
</evidence>
<feature type="non-terminal residue" evidence="1">
    <location>
        <position position="138"/>
    </location>
</feature>
<name>A0A0F8ZBA1_9ZZZZ</name>
<reference evidence="1" key="1">
    <citation type="journal article" date="2015" name="Nature">
        <title>Complex archaea that bridge the gap between prokaryotes and eukaryotes.</title>
        <authorList>
            <person name="Spang A."/>
            <person name="Saw J.H."/>
            <person name="Jorgensen S.L."/>
            <person name="Zaremba-Niedzwiedzka K."/>
            <person name="Martijn J."/>
            <person name="Lind A.E."/>
            <person name="van Eijk R."/>
            <person name="Schleper C."/>
            <person name="Guy L."/>
            <person name="Ettema T.J."/>
        </authorList>
    </citation>
    <scope>NUCLEOTIDE SEQUENCE</scope>
</reference>
<gene>
    <name evidence="1" type="ORF">LCGC14_2795610</name>
</gene>
<dbReference type="AlphaFoldDB" id="A0A0F8ZBA1"/>
<accession>A0A0F8ZBA1</accession>
<sequence length="138" mass="14243">MKLYPKRKLVDLSGKNNLSVLIQHIVGMVPEPITILKIWHDLAIAIPGISLAVAEDHSGGGFTATPSLTIPSPSVTGVAALSWVLVEDCEDAWDESDPVTGVTSAVDAGEAQVGSNCLKLTMAAGAVAGILATEIISL</sequence>
<proteinExistence type="predicted"/>
<dbReference type="EMBL" id="LAZR01052327">
    <property type="protein sequence ID" value="KKK83215.1"/>
    <property type="molecule type" value="Genomic_DNA"/>
</dbReference>
<organism evidence="1">
    <name type="scientific">marine sediment metagenome</name>
    <dbReference type="NCBI Taxonomy" id="412755"/>
    <lineage>
        <taxon>unclassified sequences</taxon>
        <taxon>metagenomes</taxon>
        <taxon>ecological metagenomes</taxon>
    </lineage>
</organism>